<evidence type="ECO:0000256" key="4">
    <source>
        <dbReference type="ARBA" id="ARBA00022737"/>
    </source>
</evidence>
<evidence type="ECO:0000256" key="5">
    <source>
        <dbReference type="ARBA" id="ARBA00023122"/>
    </source>
</evidence>
<evidence type="ECO:0000256" key="3">
    <source>
        <dbReference type="ARBA" id="ARBA00022475"/>
    </source>
</evidence>
<dbReference type="SUPFAM" id="SSF54631">
    <property type="entry name" value="CBS-domain pair"/>
    <property type="match status" value="1"/>
</dbReference>
<dbReference type="Gene3D" id="3.30.465.10">
    <property type="match status" value="1"/>
</dbReference>
<gene>
    <name evidence="9" type="ORF">QFW81_13100</name>
</gene>
<dbReference type="InterPro" id="IPR044751">
    <property type="entry name" value="Ion_transp-like_CBS"/>
</dbReference>
<keyword evidence="10" id="KW-1185">Reference proteome</keyword>
<dbReference type="SMART" id="SM01091">
    <property type="entry name" value="CorC_HlyC"/>
    <property type="match status" value="1"/>
</dbReference>
<keyword evidence="7" id="KW-1133">Transmembrane helix</keyword>
<dbReference type="SMART" id="SM00116">
    <property type="entry name" value="CBS"/>
    <property type="match status" value="2"/>
</dbReference>
<reference evidence="9 10" key="1">
    <citation type="submission" date="2023-04" db="EMBL/GenBank/DDBJ databases">
        <title>Luteimonas sp. M1R5S59.</title>
        <authorList>
            <person name="Sun J.-Q."/>
        </authorList>
    </citation>
    <scope>NUCLEOTIDE SEQUENCE [LARGE SCALE GENOMIC DNA]</scope>
    <source>
        <strain evidence="9 10">M1R5S59</strain>
    </source>
</reference>
<dbReference type="Gene3D" id="3.10.580.10">
    <property type="entry name" value="CBS-domain"/>
    <property type="match status" value="1"/>
</dbReference>
<keyword evidence="7" id="KW-0812">Transmembrane</keyword>
<dbReference type="InterPro" id="IPR005170">
    <property type="entry name" value="Transptr-assoc_dom"/>
</dbReference>
<evidence type="ECO:0000259" key="8">
    <source>
        <dbReference type="PROSITE" id="PS51371"/>
    </source>
</evidence>
<protein>
    <submittedName>
        <fullName evidence="9">TerC family protein</fullName>
    </submittedName>
</protein>
<accession>A0ABT6JVZ0</accession>
<comment type="subcellular location">
    <subcellularLocation>
        <location evidence="1">Cell membrane</location>
        <topology evidence="1">Multi-pass membrane protein</topology>
    </subcellularLocation>
</comment>
<feature type="transmembrane region" description="Helical" evidence="7">
    <location>
        <begin position="83"/>
        <end position="101"/>
    </location>
</feature>
<sequence>MEWLSDPSIWMGLATLVILEIILGIDNLVFIAILADKLPPEQRDKARIIGLSLALVMRLVLLAALSWIMRLTEPLFAVLGHEFSGRDLILLGGGLFLLFKATMELHERLEGTSHANTGNKAYAAFGVVVTQIVILDAVFSLDSVITAVGMVDELGVMYAAVTIAMAVMLLASKPLTNFVNRHPTVVVLCLGFLLMIGFSLVAEGLGFKIPKGYLYAAIVFSILIESFNQVTMFKREKKVRTLPMRQRTAEALTRLLGARNGVDGAQGAGGGGTDASGERLKTSEHDMIHSVLSLAERSVATVMTVRTDIQWIDGSRGMAHAAERLTRSPHTRQLVCDGELDNLQGVVQSRDLLAGVLSGKPLELADHLREPLILPEGTTALRALERLREHPIPLAIVVDEYGGVIGLVTANDLLAAIAGDLADTRDADYGATQLEDGSWNVDASMSMEEVERATDIPLPRDSAYVTLSGLFLHTLGRLPMPGDTIEVAGWQIEVASLERRRVGRAVLRRLPPEA</sequence>
<feature type="domain" description="CBS" evidence="8">
    <location>
        <begin position="367"/>
        <end position="424"/>
    </location>
</feature>
<evidence type="ECO:0000313" key="10">
    <source>
        <dbReference type="Proteomes" id="UP001156873"/>
    </source>
</evidence>
<dbReference type="SUPFAM" id="SSF56176">
    <property type="entry name" value="FAD-binding/transporter-associated domain-like"/>
    <property type="match status" value="1"/>
</dbReference>
<comment type="caution">
    <text evidence="9">The sequence shown here is derived from an EMBL/GenBank/DDBJ whole genome shotgun (WGS) entry which is preliminary data.</text>
</comment>
<feature type="transmembrane region" description="Helical" evidence="7">
    <location>
        <begin position="154"/>
        <end position="172"/>
    </location>
</feature>
<dbReference type="InterPro" id="IPR000644">
    <property type="entry name" value="CBS_dom"/>
</dbReference>
<proteinExistence type="inferred from homology"/>
<dbReference type="CDD" id="cd04590">
    <property type="entry name" value="CBS_pair_CorC_HlyC_assoc"/>
    <property type="match status" value="1"/>
</dbReference>
<dbReference type="InterPro" id="IPR005496">
    <property type="entry name" value="Integral_membrane_TerC"/>
</dbReference>
<evidence type="ECO:0000256" key="2">
    <source>
        <dbReference type="ARBA" id="ARBA00006337"/>
    </source>
</evidence>
<evidence type="ECO:0000256" key="6">
    <source>
        <dbReference type="PROSITE-ProRule" id="PRU00703"/>
    </source>
</evidence>
<evidence type="ECO:0000256" key="1">
    <source>
        <dbReference type="ARBA" id="ARBA00004651"/>
    </source>
</evidence>
<keyword evidence="3" id="KW-1003">Cell membrane</keyword>
<dbReference type="InterPro" id="IPR036318">
    <property type="entry name" value="FAD-bd_PCMH-like_sf"/>
</dbReference>
<dbReference type="Pfam" id="PF03471">
    <property type="entry name" value="CorC_HlyC"/>
    <property type="match status" value="1"/>
</dbReference>
<keyword evidence="4" id="KW-0677">Repeat</keyword>
<dbReference type="PROSITE" id="PS51371">
    <property type="entry name" value="CBS"/>
    <property type="match status" value="1"/>
</dbReference>
<keyword evidence="7" id="KW-0472">Membrane</keyword>
<feature type="transmembrane region" description="Helical" evidence="7">
    <location>
        <begin position="122"/>
        <end position="148"/>
    </location>
</feature>
<dbReference type="PANTHER" id="PTHR22777:SF30">
    <property type="entry name" value="UPF0053 PROTEIN YEGH"/>
    <property type="match status" value="1"/>
</dbReference>
<dbReference type="InterPro" id="IPR046342">
    <property type="entry name" value="CBS_dom_sf"/>
</dbReference>
<organism evidence="9 10">
    <name type="scientific">Luteimonas kalidii</name>
    <dbReference type="NCBI Taxonomy" id="3042025"/>
    <lineage>
        <taxon>Bacteria</taxon>
        <taxon>Pseudomonadati</taxon>
        <taxon>Pseudomonadota</taxon>
        <taxon>Gammaproteobacteria</taxon>
        <taxon>Lysobacterales</taxon>
        <taxon>Lysobacteraceae</taxon>
        <taxon>Luteimonas</taxon>
    </lineage>
</organism>
<feature type="transmembrane region" description="Helical" evidence="7">
    <location>
        <begin position="184"/>
        <end position="207"/>
    </location>
</feature>
<comment type="similarity">
    <text evidence="2">Belongs to the UPF0053 family.</text>
</comment>
<dbReference type="Proteomes" id="UP001156873">
    <property type="component" value="Unassembled WGS sequence"/>
</dbReference>
<evidence type="ECO:0000313" key="9">
    <source>
        <dbReference type="EMBL" id="MDH5834850.1"/>
    </source>
</evidence>
<keyword evidence="5 6" id="KW-0129">CBS domain</keyword>
<dbReference type="RefSeq" id="WP_280579332.1">
    <property type="nucleotide sequence ID" value="NZ_JARXRO010000018.1"/>
</dbReference>
<feature type="transmembrane region" description="Helical" evidence="7">
    <location>
        <begin position="213"/>
        <end position="233"/>
    </location>
</feature>
<dbReference type="PANTHER" id="PTHR22777">
    <property type="entry name" value="HEMOLYSIN-RELATED"/>
    <property type="match status" value="1"/>
</dbReference>
<feature type="transmembrane region" description="Helical" evidence="7">
    <location>
        <begin position="12"/>
        <end position="34"/>
    </location>
</feature>
<dbReference type="EMBL" id="JARXRO010000018">
    <property type="protein sequence ID" value="MDH5834850.1"/>
    <property type="molecule type" value="Genomic_DNA"/>
</dbReference>
<feature type="transmembrane region" description="Helical" evidence="7">
    <location>
        <begin position="46"/>
        <end position="68"/>
    </location>
</feature>
<dbReference type="Pfam" id="PF00571">
    <property type="entry name" value="CBS"/>
    <property type="match status" value="1"/>
</dbReference>
<name>A0ABT6JVZ0_9GAMM</name>
<evidence type="ECO:0000256" key="7">
    <source>
        <dbReference type="SAM" id="Phobius"/>
    </source>
</evidence>
<dbReference type="InterPro" id="IPR016169">
    <property type="entry name" value="FAD-bd_PCMH_sub2"/>
</dbReference>
<dbReference type="Pfam" id="PF03741">
    <property type="entry name" value="TerC"/>
    <property type="match status" value="1"/>
</dbReference>